<dbReference type="GO" id="GO:0006139">
    <property type="term" value="P:nucleobase-containing compound metabolic process"/>
    <property type="evidence" value="ECO:0007669"/>
    <property type="project" value="UniProtKB-ARBA"/>
</dbReference>
<dbReference type="InterPro" id="IPR016193">
    <property type="entry name" value="Cytidine_deaminase-like"/>
</dbReference>
<feature type="domain" description="CMP/dCMP-type deaminase" evidence="2">
    <location>
        <begin position="5"/>
        <end position="169"/>
    </location>
</feature>
<organism evidence="3 4">
    <name type="scientific">Cylindrobasidium torrendii FP15055 ss-10</name>
    <dbReference type="NCBI Taxonomy" id="1314674"/>
    <lineage>
        <taxon>Eukaryota</taxon>
        <taxon>Fungi</taxon>
        <taxon>Dikarya</taxon>
        <taxon>Basidiomycota</taxon>
        <taxon>Agaricomycotina</taxon>
        <taxon>Agaricomycetes</taxon>
        <taxon>Agaricomycetidae</taxon>
        <taxon>Agaricales</taxon>
        <taxon>Marasmiineae</taxon>
        <taxon>Physalacriaceae</taxon>
        <taxon>Cylindrobasidium</taxon>
    </lineage>
</organism>
<name>A0A0D7BQN9_9AGAR</name>
<dbReference type="AlphaFoldDB" id="A0A0D7BQN9"/>
<keyword evidence="4" id="KW-1185">Reference proteome</keyword>
<dbReference type="GO" id="GO:0003824">
    <property type="term" value="F:catalytic activity"/>
    <property type="evidence" value="ECO:0007669"/>
    <property type="project" value="InterPro"/>
</dbReference>
<dbReference type="SUPFAM" id="SSF53927">
    <property type="entry name" value="Cytidine deaminase-like"/>
    <property type="match status" value="1"/>
</dbReference>
<accession>A0A0D7BQN9</accession>
<feature type="region of interest" description="Disordered" evidence="1">
    <location>
        <begin position="91"/>
        <end position="121"/>
    </location>
</feature>
<evidence type="ECO:0000313" key="3">
    <source>
        <dbReference type="EMBL" id="KIY72555.1"/>
    </source>
</evidence>
<gene>
    <name evidence="3" type="ORF">CYLTODRAFT_367269</name>
</gene>
<dbReference type="EMBL" id="KN880442">
    <property type="protein sequence ID" value="KIY72555.1"/>
    <property type="molecule type" value="Genomic_DNA"/>
</dbReference>
<sequence length="206" mass="22974">MNNKKSQFYLSQCIDAALKSPMSFTLGSIIVKGGKVVSSGFNHQRTNYDELTLETAHCKAISMHAEMHAIWNLTRGRAPPFKQLLQPCASVAPKRKSRPGSSSSRSSQPCQTKLANADGRRRKGDLGREYRVSGDLYVARITKKTGKLGCAKPCWRCVEWCDWVGIKRIFHWSEEEGGFCCIKVSEAKRAAYATQADLRVSMCAHL</sequence>
<dbReference type="InterPro" id="IPR002125">
    <property type="entry name" value="CMP_dCMP_dom"/>
</dbReference>
<evidence type="ECO:0000259" key="2">
    <source>
        <dbReference type="Pfam" id="PF00383"/>
    </source>
</evidence>
<evidence type="ECO:0000313" key="4">
    <source>
        <dbReference type="Proteomes" id="UP000054007"/>
    </source>
</evidence>
<dbReference type="OrthoDB" id="9972196at2759"/>
<reference evidence="3 4" key="1">
    <citation type="journal article" date="2015" name="Fungal Genet. Biol.">
        <title>Evolution of novel wood decay mechanisms in Agaricales revealed by the genome sequences of Fistulina hepatica and Cylindrobasidium torrendii.</title>
        <authorList>
            <person name="Floudas D."/>
            <person name="Held B.W."/>
            <person name="Riley R."/>
            <person name="Nagy L.G."/>
            <person name="Koehler G."/>
            <person name="Ransdell A.S."/>
            <person name="Younus H."/>
            <person name="Chow J."/>
            <person name="Chiniquy J."/>
            <person name="Lipzen A."/>
            <person name="Tritt A."/>
            <person name="Sun H."/>
            <person name="Haridas S."/>
            <person name="LaButti K."/>
            <person name="Ohm R.A."/>
            <person name="Kues U."/>
            <person name="Blanchette R.A."/>
            <person name="Grigoriev I.V."/>
            <person name="Minto R.E."/>
            <person name="Hibbett D.S."/>
        </authorList>
    </citation>
    <scope>NUCLEOTIDE SEQUENCE [LARGE SCALE GENOMIC DNA]</scope>
    <source>
        <strain evidence="3 4">FP15055 ss-10</strain>
    </source>
</reference>
<dbReference type="Pfam" id="PF00383">
    <property type="entry name" value="dCMP_cyt_deam_1"/>
    <property type="match status" value="1"/>
</dbReference>
<proteinExistence type="predicted"/>
<protein>
    <recommendedName>
        <fullName evidence="2">CMP/dCMP-type deaminase domain-containing protein</fullName>
    </recommendedName>
</protein>
<dbReference type="Proteomes" id="UP000054007">
    <property type="component" value="Unassembled WGS sequence"/>
</dbReference>
<dbReference type="Gene3D" id="3.40.140.10">
    <property type="entry name" value="Cytidine Deaminase, domain 2"/>
    <property type="match status" value="1"/>
</dbReference>
<evidence type="ECO:0000256" key="1">
    <source>
        <dbReference type="SAM" id="MobiDB-lite"/>
    </source>
</evidence>